<reference evidence="2" key="1">
    <citation type="submission" date="2025-08" db="UniProtKB">
        <authorList>
            <consortium name="RefSeq"/>
        </authorList>
    </citation>
    <scope>IDENTIFICATION</scope>
    <source>
        <tissue evidence="2">Whole body</tissue>
    </source>
</reference>
<name>A0A6J1Q499_9HYME</name>
<dbReference type="AlphaFoldDB" id="A0A6J1Q499"/>
<proteinExistence type="predicted"/>
<keyword evidence="1" id="KW-1185">Reference proteome</keyword>
<sequence>MRLIKQPFPVNGSVFYLPHHGVLKSDSTTTKLHVVFDASAKDLNGVSLNQVLRSGPKLKSDIVEILLRFRIGFVALTADVKQMFLQILVELAIACLLKLAAEDKISYPLAAAVLEESIYVDNVVASVESEEKTREFQRQLQALLKTAGFELKKWASSHPSVLADLNPELRSQLLLSFESPEDQFFKVNPLDRDCTKRTILSELARIFDPLGFLTPLTFAAKRLIQRLWILKLEWDDRPPLKICSRRERYKSEFSALASIRIPRTIAVDNVVRREIHGFCDASEQGYGAIVYNRIVAESGVVICMLITKSKVAPIKAITLPRLELSAAVLLSDLLEYVGKILRPKVAIDDTYAWSDSEVILA</sequence>
<dbReference type="GeneID" id="112457902"/>
<dbReference type="OrthoDB" id="7697913at2759"/>
<accession>A0A6J1Q499</accession>
<dbReference type="GO" id="GO:0071897">
    <property type="term" value="P:DNA biosynthetic process"/>
    <property type="evidence" value="ECO:0007669"/>
    <property type="project" value="UniProtKB-ARBA"/>
</dbReference>
<dbReference type="Proteomes" id="UP000504618">
    <property type="component" value="Unplaced"/>
</dbReference>
<dbReference type="PANTHER" id="PTHR47331">
    <property type="entry name" value="PHD-TYPE DOMAIN-CONTAINING PROTEIN"/>
    <property type="match status" value="1"/>
</dbReference>
<gene>
    <name evidence="2" type="primary">LOC112457902</name>
</gene>
<dbReference type="InterPro" id="IPR008042">
    <property type="entry name" value="Retrotrans_Pao"/>
</dbReference>
<evidence type="ECO:0000313" key="2">
    <source>
        <dbReference type="RefSeq" id="XP_024877009.1"/>
    </source>
</evidence>
<dbReference type="PANTHER" id="PTHR47331:SF5">
    <property type="entry name" value="RIBONUCLEASE H"/>
    <property type="match status" value="1"/>
</dbReference>
<protein>
    <submittedName>
        <fullName evidence="2">Uncharacterized protein LOC112457902</fullName>
    </submittedName>
</protein>
<dbReference type="InterPro" id="IPR043502">
    <property type="entry name" value="DNA/RNA_pol_sf"/>
</dbReference>
<dbReference type="SUPFAM" id="SSF56672">
    <property type="entry name" value="DNA/RNA polymerases"/>
    <property type="match status" value="1"/>
</dbReference>
<evidence type="ECO:0000313" key="1">
    <source>
        <dbReference type="Proteomes" id="UP000504618"/>
    </source>
</evidence>
<dbReference type="Pfam" id="PF05380">
    <property type="entry name" value="Peptidase_A17"/>
    <property type="match status" value="1"/>
</dbReference>
<dbReference type="RefSeq" id="XP_024877009.1">
    <property type="nucleotide sequence ID" value="XM_025021241.1"/>
</dbReference>
<organism evidence="1 2">
    <name type="scientific">Temnothorax curvispinosus</name>
    <dbReference type="NCBI Taxonomy" id="300111"/>
    <lineage>
        <taxon>Eukaryota</taxon>
        <taxon>Metazoa</taxon>
        <taxon>Ecdysozoa</taxon>
        <taxon>Arthropoda</taxon>
        <taxon>Hexapoda</taxon>
        <taxon>Insecta</taxon>
        <taxon>Pterygota</taxon>
        <taxon>Neoptera</taxon>
        <taxon>Endopterygota</taxon>
        <taxon>Hymenoptera</taxon>
        <taxon>Apocrita</taxon>
        <taxon>Aculeata</taxon>
        <taxon>Formicoidea</taxon>
        <taxon>Formicidae</taxon>
        <taxon>Myrmicinae</taxon>
        <taxon>Temnothorax</taxon>
    </lineage>
</organism>